<accession>A0A4Q9MKG3</accession>
<comment type="similarity">
    <text evidence="1">Belongs to the peptidase S33 family.</text>
</comment>
<name>A0A4Q9MKG3_9APHY</name>
<sequence length="571" mass="62541">MAKIAIITVAAAVSVGLHLVNDLYAPEPEVLYHTAHASAPEFDWHSLEPSTEIKWTSCYNDQKCARLLLPLDYLSEDLSGPTTAIALRMIPARDRTNYRGTVLINPGGPGGSGTDLLARAGKNISTIVGDSFDVLGFDPRGVGASIPTLNCFSSKGQRDIWLTQEGHQFLNTSDEALLGLYRARQRVVGDRCAESDGGEEGIARFMSTASVATDMLKITEKLGQEKLHYWGFSYGTILGQYFTAMYPDKVGRVIIDGVYDAYNYRGALWNSNLLDNEAVINSLFTYCHEAGPLKCALHESSPGKIRERYYRVLDRVERDPIPVPHAEPPLLITRKALVNQIFRAAYKPINTYGTVVDTIRAIETANQTALTALAPKIVDPTECACRTELPQIVENDAFSAIACGDGEERTYDPEAYKAYYADLTSDAPNAGPFWAVHFLQCTEWSVRPKWRYTGPLAAANTSHPILILQPKFDPVCPLRDALAVRERYGGAGLLVQNSYGHCSMSAPSVCTAKHVRAYMEDGRLPEEGTVCEPDELPFVGQVSDARAMSGEDATLSEALRGLSEVVPMFGA</sequence>
<feature type="signal peptide" evidence="3">
    <location>
        <begin position="1"/>
        <end position="16"/>
    </location>
</feature>
<evidence type="ECO:0000256" key="3">
    <source>
        <dbReference type="SAM" id="SignalP"/>
    </source>
</evidence>
<gene>
    <name evidence="6" type="ORF">BD311DRAFT_667436</name>
</gene>
<organism evidence="6">
    <name type="scientific">Dichomitus squalens</name>
    <dbReference type="NCBI Taxonomy" id="114155"/>
    <lineage>
        <taxon>Eukaryota</taxon>
        <taxon>Fungi</taxon>
        <taxon>Dikarya</taxon>
        <taxon>Basidiomycota</taxon>
        <taxon>Agaricomycotina</taxon>
        <taxon>Agaricomycetes</taxon>
        <taxon>Polyporales</taxon>
        <taxon>Polyporaceae</taxon>
        <taxon>Dichomitus</taxon>
    </lineage>
</organism>
<dbReference type="Pfam" id="PF08386">
    <property type="entry name" value="Abhydrolase_4"/>
    <property type="match status" value="1"/>
</dbReference>
<dbReference type="InterPro" id="IPR029058">
    <property type="entry name" value="AB_hydrolase_fold"/>
</dbReference>
<dbReference type="InterPro" id="IPR013595">
    <property type="entry name" value="Pept_S33_TAP-like_C"/>
</dbReference>
<dbReference type="InterPro" id="IPR000073">
    <property type="entry name" value="AB_hydrolase_1"/>
</dbReference>
<dbReference type="OrthoDB" id="425534at2759"/>
<evidence type="ECO:0000259" key="4">
    <source>
        <dbReference type="Pfam" id="PF00561"/>
    </source>
</evidence>
<evidence type="ECO:0000256" key="1">
    <source>
        <dbReference type="ARBA" id="ARBA00010088"/>
    </source>
</evidence>
<dbReference type="Gene3D" id="3.40.50.1820">
    <property type="entry name" value="alpha/beta hydrolase"/>
    <property type="match status" value="1"/>
</dbReference>
<keyword evidence="2 6" id="KW-0378">Hydrolase</keyword>
<dbReference type="AlphaFoldDB" id="A0A4Q9MKG3"/>
<evidence type="ECO:0000259" key="5">
    <source>
        <dbReference type="Pfam" id="PF08386"/>
    </source>
</evidence>
<keyword evidence="3" id="KW-0732">Signal</keyword>
<dbReference type="InterPro" id="IPR051601">
    <property type="entry name" value="Serine_prot/Carboxylest_S33"/>
</dbReference>
<protein>
    <submittedName>
        <fullName evidence="6">Alpha/beta-hydrolase</fullName>
    </submittedName>
</protein>
<dbReference type="SUPFAM" id="SSF53474">
    <property type="entry name" value="alpha/beta-Hydrolases"/>
    <property type="match status" value="1"/>
</dbReference>
<feature type="chain" id="PRO_5020549666" evidence="3">
    <location>
        <begin position="17"/>
        <end position="571"/>
    </location>
</feature>
<evidence type="ECO:0000256" key="2">
    <source>
        <dbReference type="ARBA" id="ARBA00022801"/>
    </source>
</evidence>
<dbReference type="GO" id="GO:0016787">
    <property type="term" value="F:hydrolase activity"/>
    <property type="evidence" value="ECO:0007669"/>
    <property type="project" value="UniProtKB-KW"/>
</dbReference>
<dbReference type="Proteomes" id="UP000292957">
    <property type="component" value="Unassembled WGS sequence"/>
</dbReference>
<evidence type="ECO:0000313" key="6">
    <source>
        <dbReference type="EMBL" id="TBU26466.1"/>
    </source>
</evidence>
<dbReference type="EMBL" id="ML143445">
    <property type="protein sequence ID" value="TBU26466.1"/>
    <property type="molecule type" value="Genomic_DNA"/>
</dbReference>
<dbReference type="Pfam" id="PF00561">
    <property type="entry name" value="Abhydrolase_1"/>
    <property type="match status" value="1"/>
</dbReference>
<dbReference type="PANTHER" id="PTHR43248">
    <property type="entry name" value="2-SUCCINYL-6-HYDROXY-2,4-CYCLOHEXADIENE-1-CARBOXYLATE SYNTHASE"/>
    <property type="match status" value="1"/>
</dbReference>
<dbReference type="PANTHER" id="PTHR43248:SF25">
    <property type="entry name" value="AB HYDROLASE-1 DOMAIN-CONTAINING PROTEIN-RELATED"/>
    <property type="match status" value="1"/>
</dbReference>
<reference evidence="6" key="1">
    <citation type="submission" date="2019-01" db="EMBL/GenBank/DDBJ databases">
        <title>Draft genome sequences of three monokaryotic isolates of the white-rot basidiomycete fungus Dichomitus squalens.</title>
        <authorList>
            <consortium name="DOE Joint Genome Institute"/>
            <person name="Lopez S.C."/>
            <person name="Andreopoulos B."/>
            <person name="Pangilinan J."/>
            <person name="Lipzen A."/>
            <person name="Riley R."/>
            <person name="Ahrendt S."/>
            <person name="Ng V."/>
            <person name="Barry K."/>
            <person name="Daum C."/>
            <person name="Grigoriev I.V."/>
            <person name="Hilden K.S."/>
            <person name="Makela M.R."/>
            <person name="de Vries R.P."/>
        </authorList>
    </citation>
    <scope>NUCLEOTIDE SEQUENCE [LARGE SCALE GENOMIC DNA]</scope>
    <source>
        <strain evidence="6">OM18370.1</strain>
    </source>
</reference>
<feature type="domain" description="AB hydrolase-1" evidence="4">
    <location>
        <begin position="101"/>
        <end position="258"/>
    </location>
</feature>
<feature type="domain" description="Peptidase S33 tripeptidyl aminopeptidase-like C-terminal" evidence="5">
    <location>
        <begin position="428"/>
        <end position="531"/>
    </location>
</feature>
<proteinExistence type="inferred from homology"/>